<sequence>MFSITKNYKTDGDEIELSLNAKEWIKMLPSEPVFSEKEIVDDINDETLQFARENNVTTVAIRLFAGSDRHHISCNFINDVSSAFTSLTNSVSGIKRKQPLEVFMKAGSCIVNLFFPDQINLFNESDAIYEMGIVNEVLESKNLSEGLSKVKDQKKFIESYKKMLDAIRKTGSCVQFTTASPNSTKTKKIELSKEEVLRRYDYIKDINHIEKETLQVKGKLIAMDVKTKRFKLLLDDGSIKAGEVGNELLESTSFELPNSYDAKIDVEKYIDIKQNCTKEKVVLKTLVKSFC</sequence>
<reference evidence="1 2" key="1">
    <citation type="submission" date="2019-08" db="EMBL/GenBank/DDBJ databases">
        <title>In-depth cultivation of the pig gut microbiome towards novel bacterial diversity and tailored functional studies.</title>
        <authorList>
            <person name="Wylensek D."/>
            <person name="Hitch T.C.A."/>
            <person name="Clavel T."/>
        </authorList>
    </citation>
    <scope>NUCLEOTIDE SEQUENCE [LARGE SCALE GENOMIC DNA]</scope>
    <source>
        <strain evidence="1 2">NM-380-WT-3C1</strain>
    </source>
</reference>
<dbReference type="EMBL" id="VUNN01000002">
    <property type="protein sequence ID" value="MSU05505.1"/>
    <property type="molecule type" value="Genomic_DNA"/>
</dbReference>
<comment type="caution">
    <text evidence="1">The sequence shown here is derived from an EMBL/GenBank/DDBJ whole genome shotgun (WGS) entry which is preliminary data.</text>
</comment>
<accession>A0A7X2PAT8</accession>
<proteinExistence type="predicted"/>
<dbReference type="Proteomes" id="UP000460549">
    <property type="component" value="Unassembled WGS sequence"/>
</dbReference>
<dbReference type="AlphaFoldDB" id="A0A7X2PAT8"/>
<keyword evidence="2" id="KW-1185">Reference proteome</keyword>
<dbReference type="RefSeq" id="WP_154424403.1">
    <property type="nucleotide sequence ID" value="NZ_VUNN01000002.1"/>
</dbReference>
<protein>
    <submittedName>
        <fullName evidence="1">Uncharacterized protein</fullName>
    </submittedName>
</protein>
<name>A0A7X2PAT8_9SPIO</name>
<organism evidence="1 2">
    <name type="scientific">Bullifex porci</name>
    <dbReference type="NCBI Taxonomy" id="2606638"/>
    <lineage>
        <taxon>Bacteria</taxon>
        <taxon>Pseudomonadati</taxon>
        <taxon>Spirochaetota</taxon>
        <taxon>Spirochaetia</taxon>
        <taxon>Spirochaetales</taxon>
        <taxon>Spirochaetaceae</taxon>
        <taxon>Bullifex</taxon>
    </lineage>
</organism>
<gene>
    <name evidence="1" type="ORF">FYJ80_01750</name>
</gene>
<evidence type="ECO:0000313" key="1">
    <source>
        <dbReference type="EMBL" id="MSU05505.1"/>
    </source>
</evidence>
<evidence type="ECO:0000313" key="2">
    <source>
        <dbReference type="Proteomes" id="UP000460549"/>
    </source>
</evidence>